<evidence type="ECO:0000259" key="3">
    <source>
        <dbReference type="Pfam" id="PF12484"/>
    </source>
</evidence>
<organism evidence="4 5">
    <name type="scientific">Mycobacterium bovis (strain BCG / Pasteur 1173P2)</name>
    <dbReference type="NCBI Taxonomy" id="410289"/>
    <lineage>
        <taxon>Bacteria</taxon>
        <taxon>Bacillati</taxon>
        <taxon>Actinomycetota</taxon>
        <taxon>Actinomycetes</taxon>
        <taxon>Mycobacteriales</taxon>
        <taxon>Mycobacteriaceae</taxon>
        <taxon>Mycobacterium</taxon>
        <taxon>Mycobacterium tuberculosis complex</taxon>
    </lineage>
</organism>
<dbReference type="HOGENOM" id="CLU_000243_0_0_11"/>
<dbReference type="InterPro" id="IPR022171">
    <property type="entry name" value="PPE_C"/>
</dbReference>
<evidence type="ECO:0000259" key="2">
    <source>
        <dbReference type="Pfam" id="PF00823"/>
    </source>
</evidence>
<dbReference type="FunFam" id="1.20.1260.20:FF:000001">
    <property type="entry name" value="PPE family protein PPE41"/>
    <property type="match status" value="1"/>
</dbReference>
<dbReference type="SMR" id="A0A0H3M4M4"/>
<dbReference type="EMBL" id="AM408590">
    <property type="protein sequence ID" value="CAL71410.1"/>
    <property type="molecule type" value="Genomic_DNA"/>
</dbReference>
<sequence length="396" mass="39982">MVDFGALPPEINSARMYAGPGSASLVAAAQMWDSVASDLFSAASAFQSVVWGLTVGSWIGSSAGLMVAAASPYVAWMSVTAGQAELTAAQVRVAAAAYETAYGLTVPPPVIAENRAELMILIATNLLGQNTPAIAVNEAEYGEMWAQDAAAMFGYAATAATATEALLPFEDAPLITNPGGLLEQAVAVEEAIDTAAANQLMNNVPQALQQLAQPTKSIWPFDQLSELWKAISPHLSPLSNIVSMLNNHVSMTNSGVSMASTLHSMLKGFAPAAAQAVETAAQNGVQAMSSLGSQLGSSLGSSGLGAGVAANLGRAASVGSLSVPPAWAAANQAVTPAARALPLTSLTSAAQTAPGHMLGGLPLGQLTNSGGGFGGVSNALRMPPRAYVMPRVPAAG</sequence>
<dbReference type="InterPro" id="IPR000030">
    <property type="entry name" value="PPE_dom"/>
</dbReference>
<evidence type="ECO:0000313" key="4">
    <source>
        <dbReference type="EMBL" id="CAL71410.1"/>
    </source>
</evidence>
<protein>
    <submittedName>
        <fullName evidence="4">PPE family protein</fullName>
    </submittedName>
</protein>
<dbReference type="Gene3D" id="1.20.1260.20">
    <property type="entry name" value="PPE superfamily"/>
    <property type="match status" value="1"/>
</dbReference>
<dbReference type="SUPFAM" id="SSF140459">
    <property type="entry name" value="PE/PPE dimer-like"/>
    <property type="match status" value="1"/>
</dbReference>
<dbReference type="Pfam" id="PF00823">
    <property type="entry name" value="PPE"/>
    <property type="match status" value="1"/>
</dbReference>
<dbReference type="RefSeq" id="WP_011799173.1">
    <property type="nucleotide sequence ID" value="NC_008769.1"/>
</dbReference>
<dbReference type="PANTHER" id="PTHR46766:SF1">
    <property type="entry name" value="GLUTAMINE-RICH PROTEIN 2"/>
    <property type="match status" value="1"/>
</dbReference>
<gene>
    <name evidence="4" type="primary">PPE19</name>
    <name evidence="4" type="ordered locus">BCG_1423c</name>
</gene>
<feature type="domain" description="PPE family C-terminal" evidence="3">
    <location>
        <begin position="309"/>
        <end position="391"/>
    </location>
</feature>
<dbReference type="PANTHER" id="PTHR46766">
    <property type="entry name" value="GLUTAMINE-RICH PROTEIN 2"/>
    <property type="match status" value="1"/>
</dbReference>
<evidence type="ECO:0000313" key="5">
    <source>
        <dbReference type="Proteomes" id="UP000001472"/>
    </source>
</evidence>
<name>A0A0H3M4M4_MYCBP</name>
<dbReference type="InterPro" id="IPR038332">
    <property type="entry name" value="PPE_sf"/>
</dbReference>
<comment type="similarity">
    <text evidence="1">Belongs to the mycobacterial PPE family.</text>
</comment>
<dbReference type="GO" id="GO:0052572">
    <property type="term" value="P:response to host immune response"/>
    <property type="evidence" value="ECO:0007669"/>
    <property type="project" value="TreeGrafter"/>
</dbReference>
<dbReference type="KEGG" id="mbb:BCG_1423c"/>
<evidence type="ECO:0000256" key="1">
    <source>
        <dbReference type="ARBA" id="ARBA00010652"/>
    </source>
</evidence>
<feature type="domain" description="PPE" evidence="2">
    <location>
        <begin position="3"/>
        <end position="164"/>
    </location>
</feature>
<dbReference type="AlphaFoldDB" id="A0A0H3M4M4"/>
<dbReference type="Pfam" id="PF12484">
    <property type="entry name" value="PPE-SVP"/>
    <property type="match status" value="1"/>
</dbReference>
<dbReference type="Proteomes" id="UP000001472">
    <property type="component" value="Chromosome"/>
</dbReference>
<proteinExistence type="inferred from homology"/>
<accession>A0A0H3M4M4</accession>
<reference evidence="4 5" key="1">
    <citation type="journal article" date="2007" name="Proc. Natl. Acad. Sci. U.S.A.">
        <title>Genome plasticity of BCG and impact on vaccine efficacy.</title>
        <authorList>
            <person name="Brosch R."/>
            <person name="Gordon S.V."/>
            <person name="Garnier T."/>
            <person name="Eiglmeier K."/>
            <person name="Frigui W."/>
            <person name="Valenti P."/>
            <person name="Dos Santos S."/>
            <person name="Duthoy S."/>
            <person name="Lacroix C."/>
            <person name="Garcia-Pelayo C."/>
            <person name="Inwald J.K."/>
            <person name="Golby P."/>
            <person name="Garcia J.N."/>
            <person name="Hewinson R.G."/>
            <person name="Behr M.A."/>
            <person name="Quail M.A."/>
            <person name="Churcher C."/>
            <person name="Barrell B.G."/>
            <person name="Parkhill J."/>
            <person name="Cole S.T."/>
        </authorList>
    </citation>
    <scope>NUCLEOTIDE SEQUENCE [LARGE SCALE GENOMIC DNA]</scope>
    <source>
        <strain evidence="5">BCG / Pasteur 1173P2</strain>
    </source>
</reference>